<dbReference type="SUPFAM" id="SSF51735">
    <property type="entry name" value="NAD(P)-binding Rossmann-fold domains"/>
    <property type="match status" value="1"/>
</dbReference>
<evidence type="ECO:0000313" key="2">
    <source>
        <dbReference type="EMBL" id="UUY04354.1"/>
    </source>
</evidence>
<proteinExistence type="predicted"/>
<protein>
    <submittedName>
        <fullName evidence="2">NAD(P)H-binding protein</fullName>
    </submittedName>
</protein>
<accession>A0ABY5PIB4</accession>
<dbReference type="InterPro" id="IPR036291">
    <property type="entry name" value="NAD(P)-bd_dom_sf"/>
</dbReference>
<name>A0ABY5PIB4_9ACTN</name>
<dbReference type="InterPro" id="IPR016040">
    <property type="entry name" value="NAD(P)-bd_dom"/>
</dbReference>
<dbReference type="PANTHER" id="PTHR12126:SF11">
    <property type="entry name" value="NADH DEHYDROGENASE [UBIQUINONE] 1 ALPHA SUBCOMPLEX SUBUNIT 9, MITOCHONDRIAL"/>
    <property type="match status" value="1"/>
</dbReference>
<dbReference type="PANTHER" id="PTHR12126">
    <property type="entry name" value="NADH-UBIQUINONE OXIDOREDUCTASE 39 KDA SUBUNIT-RELATED"/>
    <property type="match status" value="1"/>
</dbReference>
<evidence type="ECO:0000259" key="1">
    <source>
        <dbReference type="Pfam" id="PF13460"/>
    </source>
</evidence>
<dbReference type="Proteomes" id="UP001058860">
    <property type="component" value="Chromosome"/>
</dbReference>
<dbReference type="Gene3D" id="3.40.50.720">
    <property type="entry name" value="NAD(P)-binding Rossmann-like Domain"/>
    <property type="match status" value="1"/>
</dbReference>
<evidence type="ECO:0000313" key="3">
    <source>
        <dbReference type="Proteomes" id="UP001058860"/>
    </source>
</evidence>
<dbReference type="InterPro" id="IPR051207">
    <property type="entry name" value="ComplexI_NDUFA9_subunit"/>
</dbReference>
<organism evidence="2 3">
    <name type="scientific">Svornostia abyssi</name>
    <dbReference type="NCBI Taxonomy" id="2898438"/>
    <lineage>
        <taxon>Bacteria</taxon>
        <taxon>Bacillati</taxon>
        <taxon>Actinomycetota</taxon>
        <taxon>Thermoleophilia</taxon>
        <taxon>Solirubrobacterales</taxon>
        <taxon>Baekduiaceae</taxon>
        <taxon>Svornostia</taxon>
    </lineage>
</organism>
<dbReference type="RefSeq" id="WP_353864840.1">
    <property type="nucleotide sequence ID" value="NZ_CP088295.1"/>
</dbReference>
<dbReference type="Pfam" id="PF13460">
    <property type="entry name" value="NAD_binding_10"/>
    <property type="match status" value="1"/>
</dbReference>
<dbReference type="EMBL" id="CP088295">
    <property type="protein sequence ID" value="UUY04354.1"/>
    <property type="molecule type" value="Genomic_DNA"/>
</dbReference>
<reference evidence="3" key="1">
    <citation type="submission" date="2021-11" db="EMBL/GenBank/DDBJ databases">
        <title>Cultivation dependent microbiological survey of springs from the worlds oldest radium mine currently devoted to the extraction of radon-saturated water.</title>
        <authorList>
            <person name="Kapinusova G."/>
            <person name="Smrhova T."/>
            <person name="Strejcek M."/>
            <person name="Suman J."/>
            <person name="Jani K."/>
            <person name="Pajer P."/>
            <person name="Uhlik O."/>
        </authorList>
    </citation>
    <scope>NUCLEOTIDE SEQUENCE [LARGE SCALE GENOMIC DNA]</scope>
    <source>
        <strain evidence="3">J379</strain>
    </source>
</reference>
<feature type="domain" description="NAD(P)-binding" evidence="1">
    <location>
        <begin position="6"/>
        <end position="150"/>
    </location>
</feature>
<keyword evidence="3" id="KW-1185">Reference proteome</keyword>
<sequence length="298" mass="32161">MILLTGATGLVGTAVLQRLVAARRPVRCLVRDPRGLGELRVRVQLALGDLADPPSFRNAMRGVTTVIHLAGSARDQPAGSIEELNGIATWRMVRAAERAGVQRFVFLSGLGASPHHRARLLRAKSLAEEVVAASTLETAIVATSLVYGPDDRTQRLLRRLLLGSPVLPVIGRGTSEFQPLWAADVAECLLAVLDRDVPHQRHELAGPDILTAREMGDLRLRALGKRRRDLSIPEPVVAGGLRIGENLLKSKTPVCWDEVELLTASMTTKHGSAGTEALGVRPAPMREVLAPVQHRGHV</sequence>
<gene>
    <name evidence="2" type="ORF">LRS13_02135</name>
</gene>